<comment type="caution">
    <text evidence="1">The sequence shown here is derived from an EMBL/GenBank/DDBJ whole genome shotgun (WGS) entry which is preliminary data.</text>
</comment>
<name>A0A8H7C4T2_AGABI</name>
<dbReference type="Proteomes" id="UP000629468">
    <property type="component" value="Unassembled WGS sequence"/>
</dbReference>
<dbReference type="InterPro" id="IPR032675">
    <property type="entry name" value="LRR_dom_sf"/>
</dbReference>
<protein>
    <submittedName>
        <fullName evidence="1">Uncharacterized protein</fullName>
    </submittedName>
</protein>
<reference evidence="1 2" key="1">
    <citation type="journal article" name="Sci. Rep.">
        <title>Telomere-to-telomere assembled and centromere annotated genomes of the two main subspecies of the button mushroom Agaricus bisporus reveal especially polymorphic chromosome ends.</title>
        <authorList>
            <person name="Sonnenberg A.S.M."/>
            <person name="Sedaghat-Telgerd N."/>
            <person name="Lavrijssen B."/>
            <person name="Ohm R.A."/>
            <person name="Hendrickx P.M."/>
            <person name="Scholtmeijer K."/>
            <person name="Baars J.J.P."/>
            <person name="van Peer A."/>
        </authorList>
    </citation>
    <scope>NUCLEOTIDE SEQUENCE [LARGE SCALE GENOMIC DNA]</scope>
    <source>
        <strain evidence="1 2">H119_p4</strain>
    </source>
</reference>
<proteinExistence type="predicted"/>
<dbReference type="EMBL" id="JABXXO010000012">
    <property type="protein sequence ID" value="KAF7762048.1"/>
    <property type="molecule type" value="Genomic_DNA"/>
</dbReference>
<dbReference type="Gene3D" id="3.80.10.10">
    <property type="entry name" value="Ribonuclease Inhibitor"/>
    <property type="match status" value="1"/>
</dbReference>
<dbReference type="AlphaFoldDB" id="A0A8H7C4T2"/>
<evidence type="ECO:0000313" key="1">
    <source>
        <dbReference type="EMBL" id="KAF7762048.1"/>
    </source>
</evidence>
<accession>A0A8H7C4T2</accession>
<evidence type="ECO:0000313" key="2">
    <source>
        <dbReference type="Proteomes" id="UP000629468"/>
    </source>
</evidence>
<organism evidence="1 2">
    <name type="scientific">Agaricus bisporus var. burnettii</name>
    <dbReference type="NCBI Taxonomy" id="192524"/>
    <lineage>
        <taxon>Eukaryota</taxon>
        <taxon>Fungi</taxon>
        <taxon>Dikarya</taxon>
        <taxon>Basidiomycota</taxon>
        <taxon>Agaricomycotina</taxon>
        <taxon>Agaricomycetes</taxon>
        <taxon>Agaricomycetidae</taxon>
        <taxon>Agaricales</taxon>
        <taxon>Agaricineae</taxon>
        <taxon>Agaricaceae</taxon>
        <taxon>Agaricus</taxon>
    </lineage>
</organism>
<sequence length="527" mass="59437">MILCIMRTCNATNGDVWGHIVKYFQISLSDDSAEDVKVKRSTLLSIALVRSGLTTIAVSELWRSITTLEPIINAFNPPPFRVSSPAFECKRDKFSEYWEMVKGPEYLTTDVKLRVLGYLSHVQYLHFSTFPSLKQRALWLALLAFNWINPLCPNLRGITITGNNSPSLVYHLLPFLVPSMRSIRFNSADSTRDPEAVSTLLGLLKHRNVQVSDIVYAGHVTPRIVTHIFQLSNLRSARVLATTYQNRLEASDIKSFQSTLLTNLDIDLSFFHPTSSDIGGWIQSLQSLSTLSLQGAASAIIDCIRNRTFPLVHTLILFLRREQSGIPSVGPHTITIVSAAFPTLHSLCLENKEGDDISNAGITLSDIYALRERPMRCLVIYHLRISLSYPNVIDIVKTWPSLERLSLVNDPKKKFERYCAKSFLFYISRHAPHVTDLQLPLDMTSLITAQPLTVQRTVCPLQRLELTHAINLPSDLKGKLMLAQNLLTLFPRLNEVTSDVIIRELQMIVKSFEGVLSSPPRRNDNLF</sequence>
<gene>
    <name evidence="1" type="ORF">Agabi119p4_8641</name>
</gene>